<dbReference type="EMBL" id="JAJTWU010000002">
    <property type="protein sequence ID" value="MCE4554130.1"/>
    <property type="molecule type" value="Genomic_DNA"/>
</dbReference>
<name>A0ABS8XXT9_9BURK</name>
<dbReference type="PANTHER" id="PTHR38785">
    <property type="entry name" value="HOMOLOG OF VIRK"/>
    <property type="match status" value="1"/>
</dbReference>
<comment type="caution">
    <text evidence="1">The sequence shown here is derived from an EMBL/GenBank/DDBJ whole genome shotgun (WGS) entry which is preliminary data.</text>
</comment>
<keyword evidence="2" id="KW-1185">Reference proteome</keyword>
<proteinExistence type="predicted"/>
<evidence type="ECO:0000313" key="2">
    <source>
        <dbReference type="Proteomes" id="UP001200741"/>
    </source>
</evidence>
<reference evidence="1 2" key="1">
    <citation type="submission" date="2021-12" db="EMBL/GenBank/DDBJ databases">
        <title>Genome seq of P8.</title>
        <authorList>
            <person name="Seo T."/>
        </authorList>
    </citation>
    <scope>NUCLEOTIDE SEQUENCE [LARGE SCALE GENOMIC DNA]</scope>
    <source>
        <strain evidence="1 2">P8</strain>
    </source>
</reference>
<gene>
    <name evidence="1" type="ORF">LXT13_06660</name>
</gene>
<dbReference type="RefSeq" id="WP_233370991.1">
    <property type="nucleotide sequence ID" value="NZ_JAJTWU010000002.1"/>
</dbReference>
<dbReference type="Proteomes" id="UP001200741">
    <property type="component" value="Unassembled WGS sequence"/>
</dbReference>
<accession>A0ABS8XXT9</accession>
<evidence type="ECO:0000313" key="1">
    <source>
        <dbReference type="EMBL" id="MCE4554130.1"/>
    </source>
</evidence>
<dbReference type="InterPro" id="IPR007488">
    <property type="entry name" value="DUF535"/>
</dbReference>
<dbReference type="Pfam" id="PF04393">
    <property type="entry name" value="DUF535"/>
    <property type="match status" value="2"/>
</dbReference>
<dbReference type="PANTHER" id="PTHR38785:SF1">
    <property type="entry name" value="HOMOLOG OF VIRK"/>
    <property type="match status" value="1"/>
</dbReference>
<organism evidence="1 2">
    <name type="scientific">Pelomonas cellulosilytica</name>
    <dbReference type="NCBI Taxonomy" id="2906762"/>
    <lineage>
        <taxon>Bacteria</taxon>
        <taxon>Pseudomonadati</taxon>
        <taxon>Pseudomonadota</taxon>
        <taxon>Betaproteobacteria</taxon>
        <taxon>Burkholderiales</taxon>
        <taxon>Sphaerotilaceae</taxon>
        <taxon>Roseateles</taxon>
    </lineage>
</organism>
<sequence>MFDEPAATPPGSLRLLARVASHAWAQTRAEGVGDGLRVLLRASRVLGLREPLAELFAIPAFARLMAAQPDADVLFFISHRHFLSRGFCPVERIACGLDHFRFEQERLAPALWPLLHGDGLRLWQHEAGCDIRLRANADTRHEGPLSLAMRWGSRTVHELSFAWVHGVRLDAGADSGPQLFVTRNQSVPSDAPALAQFRASFPQNSPAYFGLAALHGVATALGHRRIVGVRGHCQIAFEPALQSSFTRSYDEFWESFGGQPLGRHGLEMPVPPVLAPLEQLQSRRRPRARQRREHWRQIAEAAQASLSPYVLA</sequence>
<protein>
    <submittedName>
        <fullName evidence="1">VirK/YbjX family protein</fullName>
    </submittedName>
</protein>